<evidence type="ECO:0008006" key="4">
    <source>
        <dbReference type="Google" id="ProtNLM"/>
    </source>
</evidence>
<accession>A0A2N9IWR6</accession>
<dbReference type="Pfam" id="PF00232">
    <property type="entry name" value="Glyco_hydro_1"/>
    <property type="match status" value="1"/>
</dbReference>
<comment type="similarity">
    <text evidence="1 2">Belongs to the glycosyl hydrolase 1 family.</text>
</comment>
<evidence type="ECO:0000313" key="3">
    <source>
        <dbReference type="EMBL" id="SPD29817.1"/>
    </source>
</evidence>
<dbReference type="PANTHER" id="PTHR10353:SF29">
    <property type="entry name" value="BETA-GLUCOSIDASE 11"/>
    <property type="match status" value="1"/>
</dbReference>
<dbReference type="AlphaFoldDB" id="A0A2N9IWR6"/>
<dbReference type="GO" id="GO:0005975">
    <property type="term" value="P:carbohydrate metabolic process"/>
    <property type="evidence" value="ECO:0007669"/>
    <property type="project" value="InterPro"/>
</dbReference>
<dbReference type="Gene3D" id="3.20.20.80">
    <property type="entry name" value="Glycosidases"/>
    <property type="match status" value="1"/>
</dbReference>
<evidence type="ECO:0000256" key="2">
    <source>
        <dbReference type="RuleBase" id="RU003690"/>
    </source>
</evidence>
<gene>
    <name evidence="3" type="ORF">FSB_LOCUS57699</name>
</gene>
<dbReference type="PANTHER" id="PTHR10353">
    <property type="entry name" value="GLYCOSYL HYDROLASE"/>
    <property type="match status" value="1"/>
</dbReference>
<dbReference type="InterPro" id="IPR017853">
    <property type="entry name" value="GH"/>
</dbReference>
<protein>
    <recommendedName>
        <fullName evidence="4">Beta-glucosidase</fullName>
    </recommendedName>
</protein>
<name>A0A2N9IWR6_FAGSY</name>
<dbReference type="InterPro" id="IPR001360">
    <property type="entry name" value="Glyco_hydro_1"/>
</dbReference>
<reference evidence="3" key="1">
    <citation type="submission" date="2018-02" db="EMBL/GenBank/DDBJ databases">
        <authorList>
            <person name="Cohen D.B."/>
            <person name="Kent A.D."/>
        </authorList>
    </citation>
    <scope>NUCLEOTIDE SEQUENCE</scope>
</reference>
<sequence length="330" mass="37286">MIRFILTLAGGCPAHGRHGLRSLIGFPYHGQDLFPNGRGAVNPKGLQYYNNLINELISHGIQPHVTLHHADLPQVLEDEYGGWVSRKIVYGSLPLSIIHHFFALKEKDFTAYADVCFRKFGDRVSYWTTLNEANVFVIGGYDSGVLPPQRCSPPYGVNCSRGNSSTEPYMAAHHILLAHASAARLYKQRYQDKQNGFIGLNLFSYWFVPLTNSMEDKIATQRANDFLLWFVDPLVFGDYPDVLKKIVGSRLPAFTYAESSQVKGSFDFLGVNHYNTLSVKDNPSSPKDGRWRCFCRHGSTVSKYVVDILNSLKTNCWFLQLRNAHDLDFA</sequence>
<dbReference type="SUPFAM" id="SSF51445">
    <property type="entry name" value="(Trans)glycosidases"/>
    <property type="match status" value="1"/>
</dbReference>
<proteinExistence type="inferred from homology"/>
<evidence type="ECO:0000256" key="1">
    <source>
        <dbReference type="ARBA" id="ARBA00010838"/>
    </source>
</evidence>
<dbReference type="GO" id="GO:0008422">
    <property type="term" value="F:beta-glucosidase activity"/>
    <property type="evidence" value="ECO:0007669"/>
    <property type="project" value="TreeGrafter"/>
</dbReference>
<organism evidence="3">
    <name type="scientific">Fagus sylvatica</name>
    <name type="common">Beechnut</name>
    <dbReference type="NCBI Taxonomy" id="28930"/>
    <lineage>
        <taxon>Eukaryota</taxon>
        <taxon>Viridiplantae</taxon>
        <taxon>Streptophyta</taxon>
        <taxon>Embryophyta</taxon>
        <taxon>Tracheophyta</taxon>
        <taxon>Spermatophyta</taxon>
        <taxon>Magnoliopsida</taxon>
        <taxon>eudicotyledons</taxon>
        <taxon>Gunneridae</taxon>
        <taxon>Pentapetalae</taxon>
        <taxon>rosids</taxon>
        <taxon>fabids</taxon>
        <taxon>Fagales</taxon>
        <taxon>Fagaceae</taxon>
        <taxon>Fagus</taxon>
    </lineage>
</organism>
<dbReference type="EMBL" id="OIVN01006288">
    <property type="protein sequence ID" value="SPD29817.1"/>
    <property type="molecule type" value="Genomic_DNA"/>
</dbReference>